<evidence type="ECO:0000313" key="2">
    <source>
        <dbReference type="Proteomes" id="UP000765802"/>
    </source>
</evidence>
<gene>
    <name evidence="1" type="ORF">BC349_02070</name>
</gene>
<evidence type="ECO:0008006" key="3">
    <source>
        <dbReference type="Google" id="ProtNLM"/>
    </source>
</evidence>
<dbReference type="EMBL" id="MBUA01000001">
    <property type="protein sequence ID" value="MBC6489739.1"/>
    <property type="molecule type" value="Genomic_DNA"/>
</dbReference>
<sequence>MGFAQEPVQGAGRYPASNLRLKKIGVRSGSINLDSLSLVPGSVSITGLPDSSFTIDWLNGSLSFVTLPPFDSLLVKYRVLTSRINALKQSLNFDSLLNTYVSRQTIGGVGNRKTGQDDFFDFGNITYSGSFGRGISFGNAQDAVVSSNLNLQINGYLADSIEIAAAITDNNIPIQPDGTTQQLNEFDRIFLQFKKNGWQLSLGDIDIRQNRNYFLNFYKRLQGGAFENTTKLAKNVTNTTLFSGSVAKGKFTRNVFEGLEGNQGPYRLTGASNELYFVVLAGTERVYIDGELLQRGEDRDYVINYNTAEITFTPRRMISKDRRIQVEFEYADRNYLNTNLYLSNETSFGERFRLRMGAFSNNDARNSPINQTLNPDQKQFLGLVGDSINQSFYPIAAIDTFSPGKILYKKVEVLVGGQPDSIYVYSTNPDSARYNLSFIDVGQGRGNYVPDLNAANGKVFRWVEPVNGQPQGRYEAATFLVTPKKQQIITIGGDYNISGKTSVSADLGLSNYDVNTFSAKDKRDNKGMAAKLQLKHKVPLGKKYNLQGDGGFEWVEKSFKPLERLRNVEFTRDWGLPLLVQPADELIVTGGLELGDVKDNRLRYQLTSYNRNKDFKGIRNSILHHQAFRGWQFNNQLSLSSSSGATEKGYFFRPSFDIAKTLSRLKSYTVGFNYSLEHNEVRNKQTDSVSPYSFSFDMVKIYLKSDEKKDNKWGISYYTRSDKVPVGKGLVRTDRSQNINLTAELLSNSAHQVRVNTTYRTLQVYEKTTTSKEADRSLLGRLEYVVNEWKGMLTGNLLYEMGAGQEQKRDFAFLEVPAGQGEYAWFDYNSDGVQQLNEFEVALFQDQAKYIRIFTPTNEFVKAAYNSFNYSLGLNPRALIDPAEANAFQKFISRFNLQSSLQLFRKQLSDDKLHFNPFANTLEDSSLISLTNIWINSLAFNRFSSKWGFDLSNSRNRSRVLLTYGLESRWLQEWSLRSRWNFTRRFTIEMTGKKGSNQLTTGNEKFDNRNYLVRQHSLEPKLTYTRGASFRIIGAYRYAGKDNLQGAREKLGSHAFSADVKYNVVQSASLQGKLTYNTIRFPYATNTTVSYILLDGLQPGKNLLWTLDLTKRLGKNLEMNIQYEGRKPGDKRTIHIGRAALRAIL</sequence>
<comment type="caution">
    <text evidence="1">The sequence shown here is derived from an EMBL/GenBank/DDBJ whole genome shotgun (WGS) entry which is preliminary data.</text>
</comment>
<accession>A0ABR7M3Y8</accession>
<name>A0ABR7M3Y8_9BACT</name>
<protein>
    <recommendedName>
        <fullName evidence="3">PA14 domain-containing protein</fullName>
    </recommendedName>
</protein>
<reference evidence="1 2" key="1">
    <citation type="submission" date="2016-07" db="EMBL/GenBank/DDBJ databases">
        <title>Genome analysis of Flavihumibacter stibioxidans YS-17.</title>
        <authorList>
            <person name="Shi K."/>
            <person name="Han Y."/>
            <person name="Wang G."/>
        </authorList>
    </citation>
    <scope>NUCLEOTIDE SEQUENCE [LARGE SCALE GENOMIC DNA]</scope>
    <source>
        <strain evidence="1 2">YS-17</strain>
    </source>
</reference>
<keyword evidence="2" id="KW-1185">Reference proteome</keyword>
<dbReference type="Proteomes" id="UP000765802">
    <property type="component" value="Unassembled WGS sequence"/>
</dbReference>
<evidence type="ECO:0000313" key="1">
    <source>
        <dbReference type="EMBL" id="MBC6489739.1"/>
    </source>
</evidence>
<organism evidence="1 2">
    <name type="scientific">Flavihumibacter stibioxidans</name>
    <dbReference type="NCBI Taxonomy" id="1834163"/>
    <lineage>
        <taxon>Bacteria</taxon>
        <taxon>Pseudomonadati</taxon>
        <taxon>Bacteroidota</taxon>
        <taxon>Chitinophagia</taxon>
        <taxon>Chitinophagales</taxon>
        <taxon>Chitinophagaceae</taxon>
        <taxon>Flavihumibacter</taxon>
    </lineage>
</organism>
<proteinExistence type="predicted"/>